<comment type="caution">
    <text evidence="3">The sequence shown here is derived from an EMBL/GenBank/DDBJ whole genome shotgun (WGS) entry which is preliminary data.</text>
</comment>
<evidence type="ECO:0000259" key="2">
    <source>
        <dbReference type="Pfam" id="PF13204"/>
    </source>
</evidence>
<name>A0A9X9WHT3_9PROT</name>
<keyword evidence="5" id="KW-1185">Reference proteome</keyword>
<sequence>MRGSAIGRRVVIGGAVAAAASGAAADAQQGRASPRFPLRIAQGGRYLEDSAGQPFLLHGDTAWSLIAQLNPEEAELYLRDRQARGFNTLLVNLIEHRYASRAPANIRGDAPFTRANDFTTPNEAYFAYADRILRRARELGFLVLLAPAYIGGDGGEDGWYQPMLAAGNAALRRYGAYVGRRYRGFDNILWVHAGDYNPPDRSVVLAVAEEIAAADPGALHTAHCAPETAPADLFRGAAWLNVNNVYTYRPVDPMARRQDQRRDRMPFMMIESAYENEHHASEQRIRSQAYQALLNGACGHVFGNSPIWHYGTSPIHPRPMRWQAALGSRGAQSMTQLRRIMEDLPWTTLQPDTEERFLIGSRGEGHERSVAAIARDGSCAVGYVASGHSVTVDLSALRSADVAVRWIDPSVGNVLIAPEVEPARGRRWRLTSPGANASGFADWVLEVRVRGS</sequence>
<dbReference type="AlphaFoldDB" id="A0A9X9WHT3"/>
<evidence type="ECO:0000313" key="5">
    <source>
        <dbReference type="Proteomes" id="UP000746741"/>
    </source>
</evidence>
<dbReference type="InterPro" id="IPR024749">
    <property type="entry name" value="Collagen-bd_put"/>
</dbReference>
<dbReference type="Proteomes" id="UP000746741">
    <property type="component" value="Unassembled WGS sequence"/>
</dbReference>
<dbReference type="SUPFAM" id="SSF51445">
    <property type="entry name" value="(Trans)glycosidases"/>
    <property type="match status" value="1"/>
</dbReference>
<reference evidence="3" key="1">
    <citation type="submission" date="2020-01" db="EMBL/GenBank/DDBJ databases">
        <authorList>
            <person name="Rat A."/>
        </authorList>
    </citation>
    <scope>NUCLEOTIDE SEQUENCE</scope>
    <source>
        <strain evidence="3">LMG 31161</strain>
    </source>
</reference>
<dbReference type="EMBL" id="JAAVUP010000001">
    <property type="protein sequence ID" value="NKE15667.1"/>
    <property type="molecule type" value="Genomic_DNA"/>
</dbReference>
<proteinExistence type="predicted"/>
<evidence type="ECO:0000313" key="6">
    <source>
        <dbReference type="Proteomes" id="UP001138708"/>
    </source>
</evidence>
<feature type="domain" description="Apiosidase-like catalytic" evidence="2">
    <location>
        <begin position="42"/>
        <end position="347"/>
    </location>
</feature>
<protein>
    <submittedName>
        <fullName evidence="3">DUF4038 domain-containing protein</fullName>
    </submittedName>
</protein>
<reference evidence="4 5" key="2">
    <citation type="submission" date="2020-02" db="EMBL/GenBank/DDBJ databases">
        <authorList>
            <person name="Sun Q."/>
            <person name="Inoue M."/>
        </authorList>
    </citation>
    <scope>NUCLEOTIDE SEQUENCE [LARGE SCALE GENOMIC DNA]</scope>
    <source>
        <strain evidence="4 5">KCTC 22478</strain>
    </source>
</reference>
<dbReference type="Pfam" id="PF13204">
    <property type="entry name" value="Apiosidase"/>
    <property type="match status" value="1"/>
</dbReference>
<evidence type="ECO:0000313" key="4">
    <source>
        <dbReference type="EMBL" id="NKE15667.1"/>
    </source>
</evidence>
<dbReference type="InterPro" id="IPR025277">
    <property type="entry name" value="Apiosidase-like_cat_dom"/>
</dbReference>
<evidence type="ECO:0000259" key="1">
    <source>
        <dbReference type="Pfam" id="PF12904"/>
    </source>
</evidence>
<gene>
    <name evidence="4" type="ORF">GWK15_01815</name>
    <name evidence="3" type="ORF">GXW75_11590</name>
</gene>
<dbReference type="Gene3D" id="3.20.20.80">
    <property type="entry name" value="Glycosidases"/>
    <property type="match status" value="1"/>
</dbReference>
<accession>A0A9X9WHT3</accession>
<dbReference type="RefSeq" id="WP_168038484.1">
    <property type="nucleotide sequence ID" value="NZ_JAAEDK010000022.1"/>
</dbReference>
<feature type="domain" description="Putative collagen-binding" evidence="1">
    <location>
        <begin position="358"/>
        <end position="445"/>
    </location>
</feature>
<dbReference type="Pfam" id="PF12904">
    <property type="entry name" value="Collagen_bind_2"/>
    <property type="match status" value="1"/>
</dbReference>
<dbReference type="InterPro" id="IPR017853">
    <property type="entry name" value="GH"/>
</dbReference>
<evidence type="ECO:0000313" key="3">
    <source>
        <dbReference type="EMBL" id="MBR0659893.1"/>
    </source>
</evidence>
<dbReference type="PANTHER" id="PTHR37836">
    <property type="entry name" value="LMO1036 PROTEIN"/>
    <property type="match status" value="1"/>
</dbReference>
<reference evidence="3" key="3">
    <citation type="journal article" date="2021" name="Syst. Appl. Microbiol.">
        <title>Roseomonas hellenica sp. nov., isolated from roots of wild-growing Alkanna tinctoria.</title>
        <authorList>
            <person name="Rat A."/>
            <person name="Naranjo H.D."/>
            <person name="Lebbe L."/>
            <person name="Cnockaert M."/>
            <person name="Krigas N."/>
            <person name="Grigoriadou K."/>
            <person name="Maloupa E."/>
            <person name="Willems A."/>
        </authorList>
    </citation>
    <scope>NUCLEOTIDE SEQUENCE</scope>
    <source>
        <strain evidence="3">LMG 31161</strain>
    </source>
</reference>
<dbReference type="PANTHER" id="PTHR37836:SF2">
    <property type="entry name" value="DUF4038 DOMAIN-CONTAINING PROTEIN"/>
    <property type="match status" value="1"/>
</dbReference>
<dbReference type="EMBL" id="JAAEDK010000022">
    <property type="protein sequence ID" value="MBR0659893.1"/>
    <property type="molecule type" value="Genomic_DNA"/>
</dbReference>
<dbReference type="Proteomes" id="UP001138708">
    <property type="component" value="Unassembled WGS sequence"/>
</dbReference>
<organism evidence="3 6">
    <name type="scientific">Neoroseomonas oryzicola</name>
    <dbReference type="NCBI Taxonomy" id="535904"/>
    <lineage>
        <taxon>Bacteria</taxon>
        <taxon>Pseudomonadati</taxon>
        <taxon>Pseudomonadota</taxon>
        <taxon>Alphaproteobacteria</taxon>
        <taxon>Acetobacterales</taxon>
        <taxon>Acetobacteraceae</taxon>
        <taxon>Neoroseomonas</taxon>
    </lineage>
</organism>